<dbReference type="AlphaFoldDB" id="A0A2K8SZB7"/>
<evidence type="ECO:0000313" key="1">
    <source>
        <dbReference type="EMBL" id="AUB40781.1"/>
    </source>
</evidence>
<dbReference type="RefSeq" id="WP_157816656.1">
    <property type="nucleotide sequence ID" value="NZ_CAWNNC010000001.1"/>
</dbReference>
<reference evidence="1 2" key="1">
    <citation type="submission" date="2017-11" db="EMBL/GenBank/DDBJ databases">
        <title>Complete genome of a free-living desiccation-tolerant cyanobacterium and its photosynthetic adaptation to extreme terrestrial habitat.</title>
        <authorList>
            <person name="Shang J."/>
        </authorList>
    </citation>
    <scope>NUCLEOTIDE SEQUENCE [LARGE SCALE GENOMIC DNA]</scope>
    <source>
        <strain evidence="1 2">CCNUN1</strain>
    </source>
</reference>
<dbReference type="EMBL" id="CP024785">
    <property type="protein sequence ID" value="AUB40781.1"/>
    <property type="molecule type" value="Genomic_DNA"/>
</dbReference>
<protein>
    <submittedName>
        <fullName evidence="1">Uncharacterized protein</fullName>
    </submittedName>
</protein>
<keyword evidence="2" id="KW-1185">Reference proteome</keyword>
<evidence type="ECO:0000313" key="2">
    <source>
        <dbReference type="Proteomes" id="UP000232003"/>
    </source>
</evidence>
<sequence length="52" mass="6007">MYCIQTESAIAMIQLTSSQQSEKGRSLPAQTHKCIVFTKKLLLALYFWGWKQ</sequence>
<gene>
    <name evidence="1" type="ORF">COO91_06806</name>
</gene>
<accession>A0A2K8SZB7</accession>
<dbReference type="KEGG" id="nfl:COO91_06806"/>
<dbReference type="Proteomes" id="UP000232003">
    <property type="component" value="Chromosome"/>
</dbReference>
<name>A0A2K8SZB7_9NOSO</name>
<proteinExistence type="predicted"/>
<organism evidence="1 2">
    <name type="scientific">Nostoc flagelliforme CCNUN1</name>
    <dbReference type="NCBI Taxonomy" id="2038116"/>
    <lineage>
        <taxon>Bacteria</taxon>
        <taxon>Bacillati</taxon>
        <taxon>Cyanobacteriota</taxon>
        <taxon>Cyanophyceae</taxon>
        <taxon>Nostocales</taxon>
        <taxon>Nostocaceae</taxon>
        <taxon>Nostoc</taxon>
    </lineage>
</organism>